<evidence type="ECO:0000313" key="3">
    <source>
        <dbReference type="EMBL" id="PZM50907.1"/>
    </source>
</evidence>
<dbReference type="GeneID" id="61420112"/>
<reference evidence="4 7" key="1">
    <citation type="submission" date="2015-06" db="EMBL/GenBank/DDBJ databases">
        <title>The Genome Sequence of Enterococcus faecium 131EA1.</title>
        <authorList>
            <consortium name="The Broad Institute Genomics Platform"/>
            <consortium name="The Broad Institute Genome Sequencing Center for Infectious Disease"/>
            <person name="Earl A.M."/>
            <person name="Van Tyne D."/>
            <person name="Lebreton F."/>
            <person name="Saavedra J.T."/>
            <person name="Gilmore M.S."/>
            <person name="Manson Mcguire A."/>
            <person name="Clock S."/>
            <person name="Crupain M."/>
            <person name="Rangan U."/>
            <person name="Young S."/>
            <person name="Abouelleil A."/>
            <person name="Cao P."/>
            <person name="Chapman S.B."/>
            <person name="Griggs A."/>
            <person name="Priest M."/>
            <person name="Shea T."/>
            <person name="Wortman J."/>
            <person name="Nusbaum C."/>
            <person name="Birren B."/>
        </authorList>
    </citation>
    <scope>NUCLEOTIDE SEQUENCE [LARGE SCALE GENOMIC DNA]</scope>
    <source>
        <strain evidence="4 7">131EA1</strain>
    </source>
</reference>
<organism evidence="2 5">
    <name type="scientific">Enterococcus faecium</name>
    <name type="common">Streptococcus faecium</name>
    <dbReference type="NCBI Taxonomy" id="1352"/>
    <lineage>
        <taxon>Bacteria</taxon>
        <taxon>Bacillati</taxon>
        <taxon>Bacillota</taxon>
        <taxon>Bacilli</taxon>
        <taxon>Lactobacillales</taxon>
        <taxon>Enterococcaceae</taxon>
        <taxon>Enterococcus</taxon>
    </lineage>
</organism>
<dbReference type="EMBL" id="QHGU01000351">
    <property type="protein sequence ID" value="PZM50907.1"/>
    <property type="molecule type" value="Genomic_DNA"/>
</dbReference>
<gene>
    <name evidence="2" type="ORF">B1P95_16155</name>
    <name evidence="3" type="ORF">DKP91_17645</name>
    <name evidence="4" type="ORF">EB12_02551</name>
    <name evidence="1" type="ORF">P6Z85_14590</name>
</gene>
<dbReference type="Pfam" id="PF09639">
    <property type="entry name" value="YjcQ"/>
    <property type="match status" value="1"/>
</dbReference>
<dbReference type="Proteomes" id="UP000191171">
    <property type="component" value="Unassembled WGS sequence"/>
</dbReference>
<protein>
    <submittedName>
        <fullName evidence="1">YjcQ family protein</fullName>
    </submittedName>
</protein>
<accession>A0A1M2WYD4</accession>
<dbReference type="Gene3D" id="1.10.10.10">
    <property type="entry name" value="Winged helix-like DNA-binding domain superfamily/Winged helix DNA-binding domain"/>
    <property type="match status" value="1"/>
</dbReference>
<evidence type="ECO:0000313" key="5">
    <source>
        <dbReference type="Proteomes" id="UP000191171"/>
    </source>
</evidence>
<dbReference type="EMBL" id="MVGJ01000279">
    <property type="protein sequence ID" value="OOL79521.1"/>
    <property type="molecule type" value="Genomic_DNA"/>
</dbReference>
<dbReference type="Proteomes" id="UP000253144">
    <property type="component" value="Unassembled WGS sequence"/>
</dbReference>
<dbReference type="Proteomes" id="UP001260956">
    <property type="component" value="Unassembled WGS sequence"/>
</dbReference>
<sequence length="94" mass="10881">MDKNKLRYAILKLRDEKKNPFIELKGQVPEEDILEQTKFLSRNGLLESMVWADNTVHIWGSVSLEGEKYLVENSGLAKAYALAKEVKNWIPFWG</sequence>
<name>A0A1M2WYD4_ENTFC</name>
<dbReference type="EMBL" id="JARPTX010000118">
    <property type="protein sequence ID" value="MDT2371334.1"/>
    <property type="molecule type" value="Genomic_DNA"/>
</dbReference>
<dbReference type="InterPro" id="IPR036388">
    <property type="entry name" value="WH-like_DNA-bd_sf"/>
</dbReference>
<evidence type="ECO:0000313" key="2">
    <source>
        <dbReference type="EMBL" id="OOL79521.1"/>
    </source>
</evidence>
<proteinExistence type="predicted"/>
<evidence type="ECO:0000313" key="1">
    <source>
        <dbReference type="EMBL" id="MDT2371334.1"/>
    </source>
</evidence>
<dbReference type="AlphaFoldDB" id="A0A1M2WYD4"/>
<reference evidence="1" key="4">
    <citation type="submission" date="2023-03" db="EMBL/GenBank/DDBJ databases">
        <authorList>
            <person name="Shen W."/>
            <person name="Cai J."/>
        </authorList>
    </citation>
    <scope>NUCLEOTIDE SEQUENCE</scope>
    <source>
        <strain evidence="1">B1010-2</strain>
    </source>
</reference>
<reference evidence="2 5" key="2">
    <citation type="submission" date="2017-02" db="EMBL/GenBank/DDBJ databases">
        <title>Clonality and virulence of isolates of VRE in Hematopoietic Stem Cell Transplanted (HSCT) patients.</title>
        <authorList>
            <person name="Marchi A.P."/>
            <person name="Martins R.C."/>
            <person name="Marie S.K."/>
            <person name="Levin A.S."/>
            <person name="Costa S.F."/>
        </authorList>
    </citation>
    <scope>NUCLEOTIDE SEQUENCE [LARGE SCALE GENOMIC DNA]</scope>
    <source>
        <strain evidence="2 5">LIM1759</strain>
    </source>
</reference>
<dbReference type="EMBL" id="LEQJ01000019">
    <property type="protein sequence ID" value="RBS26829.1"/>
    <property type="molecule type" value="Genomic_DNA"/>
</dbReference>
<dbReference type="InterPro" id="IPR018597">
    <property type="entry name" value="Phage_Tuc2009_YjcQ"/>
</dbReference>
<evidence type="ECO:0000313" key="6">
    <source>
        <dbReference type="Proteomes" id="UP000249070"/>
    </source>
</evidence>
<evidence type="ECO:0000313" key="7">
    <source>
        <dbReference type="Proteomes" id="UP000253144"/>
    </source>
</evidence>
<dbReference type="Proteomes" id="UP000249070">
    <property type="component" value="Unassembled WGS sequence"/>
</dbReference>
<dbReference type="RefSeq" id="WP_002303603.1">
    <property type="nucleotide sequence ID" value="NZ_AP019395.1"/>
</dbReference>
<reference evidence="3 6" key="3">
    <citation type="submission" date="2018-05" db="EMBL/GenBank/DDBJ databases">
        <title>Vancomycin-resistant Enterococcus faecium strain from Chelyabinsk, Russia.</title>
        <authorList>
            <person name="Gostev V."/>
            <person name="Goncharov A."/>
            <person name="Kolodzhieva V."/>
            <person name="Suvorov A."/>
            <person name="Sidorenko S."/>
            <person name="Zueva L."/>
        </authorList>
    </citation>
    <scope>NUCLEOTIDE SEQUENCE [LARGE SCALE GENOMIC DNA]</scope>
    <source>
        <strain evidence="3 6">20</strain>
    </source>
</reference>
<evidence type="ECO:0000313" key="4">
    <source>
        <dbReference type="EMBL" id="RBS26829.1"/>
    </source>
</evidence>
<comment type="caution">
    <text evidence="2">The sequence shown here is derived from an EMBL/GenBank/DDBJ whole genome shotgun (WGS) entry which is preliminary data.</text>
</comment>